<feature type="domain" description="Metalloprotease TldD/E N-terminal" evidence="6">
    <location>
        <begin position="71"/>
        <end position="134"/>
    </location>
</feature>
<feature type="domain" description="Metalloprotease TldD/E C-terminal" evidence="7">
    <location>
        <begin position="278"/>
        <end position="511"/>
    </location>
</feature>
<evidence type="ECO:0000259" key="8">
    <source>
        <dbReference type="Pfam" id="PF19290"/>
    </source>
</evidence>
<dbReference type="InterPro" id="IPR035068">
    <property type="entry name" value="TldD/PmbA_N"/>
</dbReference>
<evidence type="ECO:0000313" key="10">
    <source>
        <dbReference type="Proteomes" id="UP000092695"/>
    </source>
</evidence>
<feature type="signal peptide" evidence="5">
    <location>
        <begin position="1"/>
        <end position="28"/>
    </location>
</feature>
<accession>A0A193LIM6</accession>
<evidence type="ECO:0000259" key="7">
    <source>
        <dbReference type="Pfam" id="PF19289"/>
    </source>
</evidence>
<dbReference type="AlphaFoldDB" id="A0A193LIM6"/>
<dbReference type="GO" id="GO:0006508">
    <property type="term" value="P:proteolysis"/>
    <property type="evidence" value="ECO:0007669"/>
    <property type="project" value="UniProtKB-KW"/>
</dbReference>
<evidence type="ECO:0000256" key="4">
    <source>
        <dbReference type="ARBA" id="ARBA00023049"/>
    </source>
</evidence>
<dbReference type="SUPFAM" id="SSF111283">
    <property type="entry name" value="Putative modulator of DNA gyrase, PmbA/TldD"/>
    <property type="match status" value="1"/>
</dbReference>
<feature type="domain" description="Metalloprotease TldD/E central" evidence="8">
    <location>
        <begin position="171"/>
        <end position="270"/>
    </location>
</feature>
<evidence type="ECO:0008006" key="11">
    <source>
        <dbReference type="Google" id="ProtNLM"/>
    </source>
</evidence>
<dbReference type="Proteomes" id="UP000092695">
    <property type="component" value="Chromosome"/>
</dbReference>
<dbReference type="InterPro" id="IPR045570">
    <property type="entry name" value="Metalloprtase-TldD/E_cen_dom"/>
</dbReference>
<dbReference type="KEGG" id="woc:BA177_14565"/>
<dbReference type="RefSeq" id="WP_068617383.1">
    <property type="nucleotide sequence ID" value="NZ_CP016268.1"/>
</dbReference>
<keyword evidence="4" id="KW-0482">Metalloprotease</keyword>
<reference evidence="9 10" key="1">
    <citation type="submission" date="2016-06" db="EMBL/GenBank/DDBJ databases">
        <title>Complete genome sequence of a deep-branching marine Gamma Proteobacterium Woeseia oceani type strain XK5.</title>
        <authorList>
            <person name="Mu D."/>
            <person name="Du Z."/>
        </authorList>
    </citation>
    <scope>NUCLEOTIDE SEQUENCE [LARGE SCALE GENOMIC DNA]</scope>
    <source>
        <strain evidence="9 10">XK5</strain>
    </source>
</reference>
<dbReference type="Gene3D" id="3.30.2290.10">
    <property type="entry name" value="PmbA/TldD superfamily"/>
    <property type="match status" value="1"/>
</dbReference>
<dbReference type="InterPro" id="IPR002510">
    <property type="entry name" value="Metalloprtase-TldD/E_N"/>
</dbReference>
<dbReference type="EMBL" id="CP016268">
    <property type="protein sequence ID" value="ANO52249.1"/>
    <property type="molecule type" value="Genomic_DNA"/>
</dbReference>
<sequence>MNRARRRFVSRFAAGGTMLGLTPFLASCGVSPLAFDVAEEPVNPFLDSFSIDEALISQVMRELTRKGADSAELYFQHKRSSVQQLADGRAATQQITVMAGVGLRVVIGAESGFAYTEELTLPGMLAAAKAAVSMLGSESPAAAMPIERYQWVEPAAMYDQHLDTELANAARLRQRLQKIDNAVRASDPAINDVQLRWSDSEERVLIATLDGRLLADRRPLSRLSAQAVAERGGQVVSGFASLSARAGLDWYNDERLADLGGQASERTLVQFDARQAPTGELPVILAAGSSGIVLHEAIGHSFEADYVQSGESRYAGQRGEKVAADIVNIVDEATIPFARGALSVDDEGTVCGRTPLVENGRLSSLLHDSITARQFSVASTASARRESFMHQPMPRMSCTFMENGPHTREEIIASVERGIIAETFTGGQVQPGGGDFRFNVKNAWLVEDGKITMPLRDLQIAGNGPDLLQDISMVADDSRLAAGGWTCGKRGQRLPVSLGMPTVLVPKMSVQPEV</sequence>
<evidence type="ECO:0000256" key="3">
    <source>
        <dbReference type="ARBA" id="ARBA00022801"/>
    </source>
</evidence>
<evidence type="ECO:0000259" key="6">
    <source>
        <dbReference type="Pfam" id="PF01523"/>
    </source>
</evidence>
<keyword evidence="10" id="KW-1185">Reference proteome</keyword>
<keyword evidence="5" id="KW-0732">Signal</keyword>
<keyword evidence="3" id="KW-0378">Hydrolase</keyword>
<dbReference type="PROSITE" id="PS51257">
    <property type="entry name" value="PROKAR_LIPOPROTEIN"/>
    <property type="match status" value="1"/>
</dbReference>
<comment type="similarity">
    <text evidence="1">Belongs to the peptidase U62 family.</text>
</comment>
<organism evidence="9 10">
    <name type="scientific">Woeseia oceani</name>
    <dbReference type="NCBI Taxonomy" id="1548547"/>
    <lineage>
        <taxon>Bacteria</taxon>
        <taxon>Pseudomonadati</taxon>
        <taxon>Pseudomonadota</taxon>
        <taxon>Gammaproteobacteria</taxon>
        <taxon>Woeseiales</taxon>
        <taxon>Woeseiaceae</taxon>
        <taxon>Woeseia</taxon>
    </lineage>
</organism>
<keyword evidence="2" id="KW-0645">Protease</keyword>
<protein>
    <recommendedName>
        <fullName evidence="11">Peptidase U62</fullName>
    </recommendedName>
</protein>
<dbReference type="STRING" id="1548547.BA177_14565"/>
<evidence type="ECO:0000256" key="2">
    <source>
        <dbReference type="ARBA" id="ARBA00022670"/>
    </source>
</evidence>
<dbReference type="Pfam" id="PF19290">
    <property type="entry name" value="PmbA_TldD_2nd"/>
    <property type="match status" value="1"/>
</dbReference>
<proteinExistence type="inferred from homology"/>
<dbReference type="InterPro" id="IPR051463">
    <property type="entry name" value="Peptidase_U62_metallo"/>
</dbReference>
<dbReference type="InterPro" id="IPR036059">
    <property type="entry name" value="TldD/PmbA_sf"/>
</dbReference>
<dbReference type="InterPro" id="IPR045569">
    <property type="entry name" value="Metalloprtase-TldD/E_C"/>
</dbReference>
<dbReference type="Pfam" id="PF19289">
    <property type="entry name" value="PmbA_TldD_3rd"/>
    <property type="match status" value="1"/>
</dbReference>
<evidence type="ECO:0000313" key="9">
    <source>
        <dbReference type="EMBL" id="ANO52249.1"/>
    </source>
</evidence>
<dbReference type="GO" id="GO:0005829">
    <property type="term" value="C:cytosol"/>
    <property type="evidence" value="ECO:0007669"/>
    <property type="project" value="TreeGrafter"/>
</dbReference>
<dbReference type="PANTHER" id="PTHR30624:SF4">
    <property type="entry name" value="METALLOPROTEASE TLDD"/>
    <property type="match status" value="1"/>
</dbReference>
<dbReference type="GO" id="GO:0008237">
    <property type="term" value="F:metallopeptidase activity"/>
    <property type="evidence" value="ECO:0007669"/>
    <property type="project" value="UniProtKB-KW"/>
</dbReference>
<dbReference type="Pfam" id="PF01523">
    <property type="entry name" value="PmbA_TldD_1st"/>
    <property type="match status" value="1"/>
</dbReference>
<evidence type="ECO:0000256" key="1">
    <source>
        <dbReference type="ARBA" id="ARBA00005836"/>
    </source>
</evidence>
<evidence type="ECO:0000256" key="5">
    <source>
        <dbReference type="SAM" id="SignalP"/>
    </source>
</evidence>
<dbReference type="OrthoDB" id="9803213at2"/>
<gene>
    <name evidence="9" type="ORF">BA177_14565</name>
</gene>
<feature type="chain" id="PRO_5008260278" description="Peptidase U62" evidence="5">
    <location>
        <begin position="29"/>
        <end position="514"/>
    </location>
</feature>
<dbReference type="PANTHER" id="PTHR30624">
    <property type="entry name" value="UNCHARACTERIZED PROTEIN TLDD AND PMBA"/>
    <property type="match status" value="1"/>
</dbReference>
<name>A0A193LIM6_9GAMM</name>